<dbReference type="SUPFAM" id="SSF50156">
    <property type="entry name" value="PDZ domain-like"/>
    <property type="match status" value="2"/>
</dbReference>
<dbReference type="InterPro" id="IPR009003">
    <property type="entry name" value="Peptidase_S1_PA"/>
</dbReference>
<comment type="similarity">
    <text evidence="3">Belongs to the peptidase S1C family.</text>
</comment>
<dbReference type="Proteomes" id="UP000198284">
    <property type="component" value="Unassembled WGS sequence"/>
</dbReference>
<dbReference type="InterPro" id="IPR011782">
    <property type="entry name" value="Pept_S1C_Do"/>
</dbReference>
<feature type="domain" description="PDZ" evidence="17">
    <location>
        <begin position="286"/>
        <end position="377"/>
    </location>
</feature>
<dbReference type="AlphaFoldDB" id="A0A239E663"/>
<dbReference type="Pfam" id="PF13365">
    <property type="entry name" value="Trypsin_2"/>
    <property type="match status" value="1"/>
</dbReference>
<dbReference type="RefSeq" id="WP_089398370.1">
    <property type="nucleotide sequence ID" value="NZ_FZOT01000002.1"/>
</dbReference>
<feature type="chain" id="PRO_5039136132" description="Probable periplasmic serine endoprotease DegP-like" evidence="16">
    <location>
        <begin position="25"/>
        <end position="491"/>
    </location>
</feature>
<evidence type="ECO:0000256" key="12">
    <source>
        <dbReference type="ARBA" id="ARBA00023016"/>
    </source>
</evidence>
<dbReference type="CDD" id="cd10839">
    <property type="entry name" value="cpPDZ1_DegP-like"/>
    <property type="match status" value="1"/>
</dbReference>
<feature type="binding site" evidence="15">
    <location>
        <position position="169"/>
    </location>
    <ligand>
        <name>substrate</name>
    </ligand>
</feature>
<dbReference type="InterPro" id="IPR041489">
    <property type="entry name" value="PDZ_6"/>
</dbReference>
<evidence type="ECO:0000256" key="10">
    <source>
        <dbReference type="ARBA" id="ARBA00022801"/>
    </source>
</evidence>
<keyword evidence="19" id="KW-1185">Reference proteome</keyword>
<dbReference type="GO" id="GO:0006508">
    <property type="term" value="P:proteolysis"/>
    <property type="evidence" value="ECO:0007669"/>
    <property type="project" value="UniProtKB-KW"/>
</dbReference>
<evidence type="ECO:0000256" key="16">
    <source>
        <dbReference type="SAM" id="SignalP"/>
    </source>
</evidence>
<dbReference type="InterPro" id="IPR001478">
    <property type="entry name" value="PDZ"/>
</dbReference>
<comment type="subcellular location">
    <subcellularLocation>
        <location evidence="2">Periplasm</location>
    </subcellularLocation>
</comment>
<dbReference type="Pfam" id="PF17820">
    <property type="entry name" value="PDZ_6"/>
    <property type="match status" value="1"/>
</dbReference>
<keyword evidence="7 16" id="KW-0732">Signal</keyword>
<feature type="domain" description="PDZ" evidence="17">
    <location>
        <begin position="392"/>
        <end position="459"/>
    </location>
</feature>
<dbReference type="NCBIfam" id="TIGR02037">
    <property type="entry name" value="degP_htrA_DO"/>
    <property type="match status" value="1"/>
</dbReference>
<keyword evidence="6 18" id="KW-0645">Protease</keyword>
<keyword evidence="10" id="KW-0378">Hydrolase</keyword>
<keyword evidence="12" id="KW-0346">Stress response</keyword>
<evidence type="ECO:0000256" key="11">
    <source>
        <dbReference type="ARBA" id="ARBA00022825"/>
    </source>
</evidence>
<dbReference type="PANTHER" id="PTHR22939">
    <property type="entry name" value="SERINE PROTEASE FAMILY S1C HTRA-RELATED"/>
    <property type="match status" value="1"/>
</dbReference>
<evidence type="ECO:0000256" key="9">
    <source>
        <dbReference type="ARBA" id="ARBA00022764"/>
    </source>
</evidence>
<evidence type="ECO:0000259" key="17">
    <source>
        <dbReference type="PROSITE" id="PS50106"/>
    </source>
</evidence>
<keyword evidence="9" id="KW-0574">Periplasm</keyword>
<evidence type="ECO:0000256" key="1">
    <source>
        <dbReference type="ARBA" id="ARBA00001772"/>
    </source>
</evidence>
<accession>A0A239E663</accession>
<evidence type="ECO:0000256" key="15">
    <source>
        <dbReference type="PIRSR" id="PIRSR611782-2"/>
    </source>
</evidence>
<comment type="catalytic activity">
    <reaction evidence="1">
        <text>Acts on substrates that are at least partially unfolded. The cleavage site P1 residue is normally between a pair of hydrophobic residues, such as Val-|-Val.</text>
        <dbReference type="EC" id="3.4.21.107"/>
    </reaction>
</comment>
<dbReference type="PRINTS" id="PR00834">
    <property type="entry name" value="PROTEASES2C"/>
</dbReference>
<dbReference type="PROSITE" id="PS50106">
    <property type="entry name" value="PDZ"/>
    <property type="match status" value="2"/>
</dbReference>
<evidence type="ECO:0000256" key="7">
    <source>
        <dbReference type="ARBA" id="ARBA00022729"/>
    </source>
</evidence>
<reference evidence="18 19" key="1">
    <citation type="submission" date="2017-06" db="EMBL/GenBank/DDBJ databases">
        <authorList>
            <person name="Kim H.J."/>
            <person name="Triplett B.A."/>
        </authorList>
    </citation>
    <scope>NUCLEOTIDE SEQUENCE [LARGE SCALE GENOMIC DNA]</scope>
    <source>
        <strain evidence="18 19">U15</strain>
    </source>
</reference>
<dbReference type="OrthoDB" id="9758917at2"/>
<evidence type="ECO:0000313" key="18">
    <source>
        <dbReference type="EMBL" id="SNS40146.1"/>
    </source>
</evidence>
<name>A0A239E663_9BURK</name>
<proteinExistence type="inferred from homology"/>
<gene>
    <name evidence="18" type="ORF">SAMN06265795_102550</name>
</gene>
<feature type="signal peptide" evidence="16">
    <location>
        <begin position="1"/>
        <end position="24"/>
    </location>
</feature>
<evidence type="ECO:0000256" key="2">
    <source>
        <dbReference type="ARBA" id="ARBA00004418"/>
    </source>
</evidence>
<protein>
    <recommendedName>
        <fullName evidence="5">Probable periplasmic serine endoprotease DegP-like</fullName>
        <ecNumber evidence="4">3.4.21.107</ecNumber>
    </recommendedName>
    <alternativeName>
        <fullName evidence="13">Protease Do</fullName>
    </alternativeName>
</protein>
<dbReference type="Gene3D" id="2.30.42.10">
    <property type="match status" value="2"/>
</dbReference>
<feature type="binding site" evidence="15">
    <location>
        <begin position="240"/>
        <end position="242"/>
    </location>
    <ligand>
        <name>substrate</name>
    </ligand>
</feature>
<evidence type="ECO:0000256" key="14">
    <source>
        <dbReference type="PIRSR" id="PIRSR611782-1"/>
    </source>
</evidence>
<dbReference type="PANTHER" id="PTHR22939:SF130">
    <property type="entry name" value="PERIPLASMIC SERINE ENDOPROTEASE DEGP-LIKE-RELATED"/>
    <property type="match status" value="1"/>
</dbReference>
<feature type="binding site" evidence="15">
    <location>
        <position position="139"/>
    </location>
    <ligand>
        <name>substrate</name>
    </ligand>
</feature>
<evidence type="ECO:0000256" key="5">
    <source>
        <dbReference type="ARBA" id="ARBA00013958"/>
    </source>
</evidence>
<dbReference type="EC" id="3.4.21.107" evidence="4"/>
<evidence type="ECO:0000256" key="4">
    <source>
        <dbReference type="ARBA" id="ARBA00013035"/>
    </source>
</evidence>
<sequence>MKIKSIPLALAAAGIIIGAGSAGAAGWKPSDWFQAKTALASPAPQAAAQPAATDAIAPMSAPNYRAIVQRFGPAVVGINTEGHVKAARRLPDADDDDPFSQFFGMPAPRGRGPQAEVPVMGQGSGFIIDGSGLILTNAHVVADADEVTVKLSDRREFKAKVLGSDRQTDVAVLKINADNLPVVRLGDPRQLQVGDYVLAIGSPFGFEQSATSGIVSAKGRSLPGDAYVPFIQTDVAVNPGNSGGPLFDAAGNVVGINSQIYSRTGGYMGVSFSIPIDVALKVKDQIVSTGKVRHARLGVTVQDVNQPLADSFKLSQPGGALVSSVSPGSAAAKAGLQPGDVVLKFNDRPIDRSGDLSALVGMSAPGDKARLEVWRGGKNVELNATLAGASDQVAAADNQDGAAPQGRLGVAVRPLTPEEGRQAKLASGLVIEQASGPAARAGLAAGDIIVSVNGAPVNNPGELQRMVAKEKQLAVLVQRGDARIFVPVRLG</sequence>
<evidence type="ECO:0000256" key="3">
    <source>
        <dbReference type="ARBA" id="ARBA00010541"/>
    </source>
</evidence>
<dbReference type="GO" id="GO:0004252">
    <property type="term" value="F:serine-type endopeptidase activity"/>
    <property type="evidence" value="ECO:0007669"/>
    <property type="project" value="InterPro"/>
</dbReference>
<dbReference type="GO" id="GO:0042597">
    <property type="term" value="C:periplasmic space"/>
    <property type="evidence" value="ECO:0007669"/>
    <property type="project" value="UniProtKB-SubCell"/>
</dbReference>
<dbReference type="Gene3D" id="2.40.10.120">
    <property type="match status" value="1"/>
</dbReference>
<evidence type="ECO:0000313" key="19">
    <source>
        <dbReference type="Proteomes" id="UP000198284"/>
    </source>
</evidence>
<feature type="active site" description="Charge relay system" evidence="14">
    <location>
        <position position="139"/>
    </location>
</feature>
<organism evidence="18 19">
    <name type="scientific">Noviherbaspirillum humi</name>
    <dbReference type="NCBI Taxonomy" id="1688639"/>
    <lineage>
        <taxon>Bacteria</taxon>
        <taxon>Pseudomonadati</taxon>
        <taxon>Pseudomonadota</taxon>
        <taxon>Betaproteobacteria</taxon>
        <taxon>Burkholderiales</taxon>
        <taxon>Oxalobacteraceae</taxon>
        <taxon>Noviherbaspirillum</taxon>
    </lineage>
</organism>
<evidence type="ECO:0000256" key="8">
    <source>
        <dbReference type="ARBA" id="ARBA00022737"/>
    </source>
</evidence>
<dbReference type="SMART" id="SM00228">
    <property type="entry name" value="PDZ"/>
    <property type="match status" value="2"/>
</dbReference>
<evidence type="ECO:0000256" key="6">
    <source>
        <dbReference type="ARBA" id="ARBA00022670"/>
    </source>
</evidence>
<dbReference type="InterPro" id="IPR036034">
    <property type="entry name" value="PDZ_sf"/>
</dbReference>
<dbReference type="EMBL" id="FZOT01000002">
    <property type="protein sequence ID" value="SNS40146.1"/>
    <property type="molecule type" value="Genomic_DNA"/>
</dbReference>
<dbReference type="Pfam" id="PF13180">
    <property type="entry name" value="PDZ_2"/>
    <property type="match status" value="1"/>
</dbReference>
<feature type="binding site" evidence="15">
    <location>
        <position position="81"/>
    </location>
    <ligand>
        <name>substrate</name>
    </ligand>
</feature>
<feature type="active site" description="Charge relay system" evidence="14">
    <location>
        <position position="169"/>
    </location>
</feature>
<keyword evidence="11" id="KW-0720">Serine protease</keyword>
<dbReference type="SUPFAM" id="SSF50494">
    <property type="entry name" value="Trypsin-like serine proteases"/>
    <property type="match status" value="1"/>
</dbReference>
<keyword evidence="8" id="KW-0677">Repeat</keyword>
<feature type="active site" description="Charge relay system" evidence="14">
    <location>
        <position position="242"/>
    </location>
</feature>
<dbReference type="InterPro" id="IPR001940">
    <property type="entry name" value="Peptidase_S1C"/>
</dbReference>
<evidence type="ECO:0000256" key="13">
    <source>
        <dbReference type="ARBA" id="ARBA00032850"/>
    </source>
</evidence>